<dbReference type="InterPro" id="IPR006052">
    <property type="entry name" value="TNF_dom"/>
</dbReference>
<evidence type="ECO:0000256" key="3">
    <source>
        <dbReference type="ARBA" id="ARBA00022514"/>
    </source>
</evidence>
<comment type="similarity">
    <text evidence="2">Belongs to the tumor necrosis factor family.</text>
</comment>
<dbReference type="PROSITE" id="PS50049">
    <property type="entry name" value="THD_2"/>
    <property type="match status" value="1"/>
</dbReference>
<keyword evidence="8" id="KW-1185">Reference proteome</keyword>
<dbReference type="SUPFAM" id="SSF49842">
    <property type="entry name" value="TNF-like"/>
    <property type="match status" value="1"/>
</dbReference>
<keyword evidence="5" id="KW-1133">Transmembrane helix</keyword>
<evidence type="ECO:0000313" key="7">
    <source>
        <dbReference type="EMBL" id="RVE65381.1"/>
    </source>
</evidence>
<dbReference type="Gene3D" id="2.60.120.40">
    <property type="match status" value="1"/>
</dbReference>
<dbReference type="GO" id="GO:0005125">
    <property type="term" value="F:cytokine activity"/>
    <property type="evidence" value="ECO:0007669"/>
    <property type="project" value="UniProtKB-KW"/>
</dbReference>
<evidence type="ECO:0000256" key="2">
    <source>
        <dbReference type="ARBA" id="ARBA00008670"/>
    </source>
</evidence>
<proteinExistence type="inferred from homology"/>
<dbReference type="AlphaFoldDB" id="A0A3S2MRI9"/>
<feature type="domain" description="THD" evidence="6">
    <location>
        <begin position="68"/>
        <end position="209"/>
    </location>
</feature>
<dbReference type="PANTHER" id="PTHR11471">
    <property type="entry name" value="TUMOR NECROSIS FACTOR FAMILY MEMBER"/>
    <property type="match status" value="1"/>
</dbReference>
<dbReference type="Proteomes" id="UP000283210">
    <property type="component" value="Chromosome 12"/>
</dbReference>
<dbReference type="Pfam" id="PF00229">
    <property type="entry name" value="TNF"/>
    <property type="match status" value="1"/>
</dbReference>
<reference evidence="7 8" key="2">
    <citation type="submission" date="2019-01" db="EMBL/GenBank/DDBJ databases">
        <title>A chromosome length genome reference of the Java medaka (oryzias javanicus).</title>
        <authorList>
            <person name="Herpin A."/>
            <person name="Takehana Y."/>
            <person name="Naruse K."/>
            <person name="Ansai S."/>
            <person name="Kawaguchi M."/>
        </authorList>
    </citation>
    <scope>NUCLEOTIDE SEQUENCE [LARGE SCALE GENOMIC DNA]</scope>
    <source>
        <strain evidence="7">RS831</strain>
        <tissue evidence="7">Whole body</tissue>
    </source>
</reference>
<accession>A0A3S2MRI9</accession>
<dbReference type="InterPro" id="IPR008983">
    <property type="entry name" value="Tumour_necrosis_fac-like_dom"/>
</dbReference>
<dbReference type="GO" id="GO:0005164">
    <property type="term" value="F:tumor necrosis factor receptor binding"/>
    <property type="evidence" value="ECO:0007669"/>
    <property type="project" value="InterPro"/>
</dbReference>
<dbReference type="GO" id="GO:0016020">
    <property type="term" value="C:membrane"/>
    <property type="evidence" value="ECO:0007669"/>
    <property type="project" value="UniProtKB-SubCell"/>
</dbReference>
<comment type="subcellular location">
    <subcellularLocation>
        <location evidence="1">Membrane</location>
    </subcellularLocation>
</comment>
<organism evidence="7 8">
    <name type="scientific">Oryzias javanicus</name>
    <name type="common">Javanese ricefish</name>
    <name type="synonym">Aplocheilus javanicus</name>
    <dbReference type="NCBI Taxonomy" id="123683"/>
    <lineage>
        <taxon>Eukaryota</taxon>
        <taxon>Metazoa</taxon>
        <taxon>Chordata</taxon>
        <taxon>Craniata</taxon>
        <taxon>Vertebrata</taxon>
        <taxon>Euteleostomi</taxon>
        <taxon>Actinopterygii</taxon>
        <taxon>Neopterygii</taxon>
        <taxon>Teleostei</taxon>
        <taxon>Neoteleostei</taxon>
        <taxon>Acanthomorphata</taxon>
        <taxon>Ovalentaria</taxon>
        <taxon>Atherinomorphae</taxon>
        <taxon>Beloniformes</taxon>
        <taxon>Adrianichthyidae</taxon>
        <taxon>Oryziinae</taxon>
        <taxon>Oryzias</taxon>
    </lineage>
</organism>
<dbReference type="GO" id="GO:0006955">
    <property type="term" value="P:immune response"/>
    <property type="evidence" value="ECO:0007669"/>
    <property type="project" value="InterPro"/>
</dbReference>
<feature type="transmembrane region" description="Helical" evidence="5">
    <location>
        <begin position="31"/>
        <end position="49"/>
    </location>
</feature>
<protein>
    <recommendedName>
        <fullName evidence="6">THD domain-containing protein</fullName>
    </recommendedName>
</protein>
<evidence type="ECO:0000256" key="4">
    <source>
        <dbReference type="ARBA" id="ARBA00023136"/>
    </source>
</evidence>
<name>A0A3S2MRI9_ORYJA</name>
<dbReference type="EMBL" id="CM012448">
    <property type="protein sequence ID" value="RVE65381.1"/>
    <property type="molecule type" value="Genomic_DNA"/>
</dbReference>
<dbReference type="GO" id="GO:0005615">
    <property type="term" value="C:extracellular space"/>
    <property type="evidence" value="ECO:0007669"/>
    <property type="project" value="UniProtKB-KW"/>
</dbReference>
<evidence type="ECO:0000259" key="6">
    <source>
        <dbReference type="PROSITE" id="PS50049"/>
    </source>
</evidence>
<keyword evidence="3" id="KW-0202">Cytokine</keyword>
<evidence type="ECO:0000313" key="8">
    <source>
        <dbReference type="Proteomes" id="UP000283210"/>
    </source>
</evidence>
<sequence>MGCTDKDMEMCTEESVVLLVKQCRDMRRQEMLFRGATLLLLCFGTALILNSSSFGFGRFTQPNKIESTAEERIPDAGSDCSGKMHIHLTQETIYRDNITWQLAFNACLTFENSSIMIPQSGVYFVYVRFTLTCEHGSTLFSMKVTRWSESYPATTKLMHAQSDLNCTNNYFQTVYAGELLELSQGDQLKVNITQGYDLINESNFGAFSL</sequence>
<evidence type="ECO:0000256" key="1">
    <source>
        <dbReference type="ARBA" id="ARBA00004370"/>
    </source>
</evidence>
<dbReference type="PANTHER" id="PTHR11471:SF13">
    <property type="entry name" value="TNF FAMILY PROFILE DOMAIN-CONTAINING PROTEIN"/>
    <property type="match status" value="1"/>
</dbReference>
<dbReference type="OrthoDB" id="8954529at2759"/>
<keyword evidence="4 5" id="KW-0472">Membrane</keyword>
<reference evidence="7 8" key="1">
    <citation type="submission" date="2018-11" db="EMBL/GenBank/DDBJ databases">
        <authorList>
            <person name="Lopez-Roques C."/>
            <person name="Donnadieu C."/>
            <person name="Bouchez O."/>
            <person name="Klopp C."/>
            <person name="Cabau C."/>
            <person name="Zahm M."/>
        </authorList>
    </citation>
    <scope>NUCLEOTIDE SEQUENCE [LARGE SCALE GENOMIC DNA]</scope>
    <source>
        <strain evidence="7">RS831</strain>
        <tissue evidence="7">Whole body</tissue>
    </source>
</reference>
<keyword evidence="5" id="KW-0812">Transmembrane</keyword>
<evidence type="ECO:0000256" key="5">
    <source>
        <dbReference type="SAM" id="Phobius"/>
    </source>
</evidence>
<gene>
    <name evidence="7" type="ORF">OJAV_G00116060</name>
</gene>